<keyword evidence="1" id="KW-0472">Membrane</keyword>
<reference evidence="2" key="1">
    <citation type="submission" date="2021-03" db="EMBL/GenBank/DDBJ databases">
        <authorList>
            <person name="Bekaert M."/>
        </authorList>
    </citation>
    <scope>NUCLEOTIDE SEQUENCE</scope>
</reference>
<dbReference type="OrthoDB" id="10035838at2759"/>
<protein>
    <submittedName>
        <fullName evidence="2">Uncharacterized protein</fullName>
    </submittedName>
</protein>
<organism evidence="2 3">
    <name type="scientific">Mytilus edulis</name>
    <name type="common">Blue mussel</name>
    <dbReference type="NCBI Taxonomy" id="6550"/>
    <lineage>
        <taxon>Eukaryota</taxon>
        <taxon>Metazoa</taxon>
        <taxon>Spiralia</taxon>
        <taxon>Lophotrochozoa</taxon>
        <taxon>Mollusca</taxon>
        <taxon>Bivalvia</taxon>
        <taxon>Autobranchia</taxon>
        <taxon>Pteriomorphia</taxon>
        <taxon>Mytilida</taxon>
        <taxon>Mytiloidea</taxon>
        <taxon>Mytilidae</taxon>
        <taxon>Mytilinae</taxon>
        <taxon>Mytilus</taxon>
    </lineage>
</organism>
<evidence type="ECO:0000313" key="3">
    <source>
        <dbReference type="Proteomes" id="UP000683360"/>
    </source>
</evidence>
<keyword evidence="1" id="KW-0812">Transmembrane</keyword>
<gene>
    <name evidence="2" type="ORF">MEDL_34957</name>
</gene>
<evidence type="ECO:0000256" key="1">
    <source>
        <dbReference type="SAM" id="Phobius"/>
    </source>
</evidence>
<dbReference type="EMBL" id="CAJPWZ010001683">
    <property type="protein sequence ID" value="CAG2221561.1"/>
    <property type="molecule type" value="Genomic_DNA"/>
</dbReference>
<sequence length="527" mass="61002">MFTFVVAVFKVMDIVQQVCKAISILGLITLCTGLLQCNPDYGPSGIYDCVQLDRYDKPQYATCITNSYAEMKTNYRYACREDVHGERPTYCWNQCMVELHDMTYGHVYNDCACTPGQHVIKYSRTTSTTPLPISEQCYTPTGHDCLWFRDCLNYKYSCDGTDYKELLELGFNFCKIAPETKMKISENGSLWFDNAQKCFQVQMAPVLKQWLHLNCSTVENKATSVRNQCLSKPLGVISLCDLSHDDIWTIFWSIRESFNRNLVPNLQHVMNLIQNCSTSDKESNVTEMRLFFTPTSNIHVTNTMIEKYLSKIVTKMSWQNEGIGWFCIFAGQMTLHVYLAERPNTDKNQDKQNGTSLDKALIEFADAFEEGEFQFSIQGNLIQLDKMFVCKDLPCEDTYLHRNATYPVIPSSQEEQEHEKQKPNFAIMEVGLFVGIIVAISFVLCFVRWLCKVFNKQRDTKHSNMVEDKDKNRRKIVKKKIGKDTIKVTIIHEKIQAFYRISGKQGEYRPGFLNLFKSEVKYRIMEE</sequence>
<keyword evidence="1" id="KW-1133">Transmembrane helix</keyword>
<comment type="caution">
    <text evidence="2">The sequence shown here is derived from an EMBL/GenBank/DDBJ whole genome shotgun (WGS) entry which is preliminary data.</text>
</comment>
<feature type="transmembrane region" description="Helical" evidence="1">
    <location>
        <begin position="430"/>
        <end position="451"/>
    </location>
</feature>
<evidence type="ECO:0000313" key="2">
    <source>
        <dbReference type="EMBL" id="CAG2221561.1"/>
    </source>
</evidence>
<proteinExistence type="predicted"/>
<name>A0A8S3SU82_MYTED</name>
<dbReference type="Proteomes" id="UP000683360">
    <property type="component" value="Unassembled WGS sequence"/>
</dbReference>
<accession>A0A8S3SU82</accession>
<dbReference type="AlphaFoldDB" id="A0A8S3SU82"/>
<keyword evidence="3" id="KW-1185">Reference proteome</keyword>